<sequence length="360" mass="39705">MKIYNFAAGPAMLPKAVMEKAQAEFTNYQNSGSGLMELSHRGKLFEPVLARAEANVRELLNVSDDYAVLFIQGGASMQFAMLAMNFLNGGVADYVDTGVWSSKALKEAKMFGSVNVVASSKETKYDHIPAESEWKRTADAAYLHITSNNTIAGTRFTKLPKPTPGVPMLSDMSSDIMSRPFDINDFGMVYAGAQKNLGPSGMALVILRKDLAARTDDSKVPTMLRYSTYIENDSMFNTPPTFAIYMLALVTDWVREQGGLAAMEKINEEKAAYLYDFLDNSSFYKSPVAKADRSIMNVVFRTPSEELDAAFVKEAKENGLTELKGHRLVGGCRASIYNAMPIEGVKALVEFMKKFELANK</sequence>
<evidence type="ECO:0000256" key="10">
    <source>
        <dbReference type="ARBA" id="ARBA00047630"/>
    </source>
</evidence>
<feature type="binding site" evidence="12">
    <location>
        <begin position="75"/>
        <end position="76"/>
    </location>
    <ligand>
        <name>pyridoxal 5'-phosphate</name>
        <dbReference type="ChEBI" id="CHEBI:597326"/>
    </ligand>
</feature>
<dbReference type="Proteomes" id="UP000435649">
    <property type="component" value="Unassembled WGS sequence"/>
</dbReference>
<comment type="similarity">
    <text evidence="3 12">Belongs to the class-V pyridoxal-phosphate-dependent aminotransferase family. SerC subfamily.</text>
</comment>
<dbReference type="PANTHER" id="PTHR43247:SF1">
    <property type="entry name" value="PHOSPHOSERINE AMINOTRANSFERASE"/>
    <property type="match status" value="1"/>
</dbReference>
<evidence type="ECO:0000256" key="7">
    <source>
        <dbReference type="ARBA" id="ARBA00022898"/>
    </source>
</evidence>
<comment type="cofactor">
    <cofactor evidence="12">
        <name>pyridoxal 5'-phosphate</name>
        <dbReference type="ChEBI" id="CHEBI:597326"/>
    </cofactor>
    <text evidence="12">Binds 1 pyridoxal phosphate per subunit.</text>
</comment>
<dbReference type="GO" id="GO:0008615">
    <property type="term" value="P:pyridoxine biosynthetic process"/>
    <property type="evidence" value="ECO:0007669"/>
    <property type="project" value="UniProtKB-UniRule"/>
</dbReference>
<dbReference type="FunFam" id="3.40.640.10:FF:000010">
    <property type="entry name" value="Phosphoserine aminotransferase"/>
    <property type="match status" value="1"/>
</dbReference>
<comment type="function">
    <text evidence="12">Catalyzes the reversible conversion of 3-phosphohydroxypyruvate to phosphoserine and of 3-hydroxy-2-oxo-4-phosphonooxybutanoate to phosphohydroxythreonine.</text>
</comment>
<dbReference type="InterPro" id="IPR000192">
    <property type="entry name" value="Aminotrans_V_dom"/>
</dbReference>
<keyword evidence="8 12" id="KW-0664">Pyridoxine biosynthesis</keyword>
<dbReference type="InterPro" id="IPR022278">
    <property type="entry name" value="Pser_aminoTfrase"/>
</dbReference>
<evidence type="ECO:0000256" key="4">
    <source>
        <dbReference type="ARBA" id="ARBA00022576"/>
    </source>
</evidence>
<keyword evidence="16" id="KW-1185">Reference proteome</keyword>
<dbReference type="Gene3D" id="3.40.640.10">
    <property type="entry name" value="Type I PLP-dependent aspartate aminotransferase-like (Major domain)"/>
    <property type="match status" value="1"/>
</dbReference>
<reference evidence="15 16" key="1">
    <citation type="submission" date="2019-08" db="EMBL/GenBank/DDBJ databases">
        <title>In-depth cultivation of the pig gut microbiome towards novel bacterial diversity and tailored functional studies.</title>
        <authorList>
            <person name="Wylensek D."/>
            <person name="Hitch T.C.A."/>
            <person name="Clavel T."/>
        </authorList>
    </citation>
    <scope>NUCLEOTIDE SEQUENCE [LARGE SCALE GENOMIC DNA]</scope>
    <source>
        <strain evidence="15 16">BBE-744-WT-12</strain>
    </source>
</reference>
<keyword evidence="5 12" id="KW-0028">Amino-acid biosynthesis</keyword>
<feature type="domain" description="Aminotransferase class V" evidence="14">
    <location>
        <begin position="3"/>
        <end position="348"/>
    </location>
</feature>
<dbReference type="GO" id="GO:0030170">
    <property type="term" value="F:pyridoxal phosphate binding"/>
    <property type="evidence" value="ECO:0007669"/>
    <property type="project" value="UniProtKB-UniRule"/>
</dbReference>
<comment type="pathway">
    <text evidence="2 12 13">Amino-acid biosynthesis; L-serine biosynthesis; L-serine from 3-phospho-D-glycerate: step 2/3.</text>
</comment>
<dbReference type="RefSeq" id="WP_106055574.1">
    <property type="nucleotide sequence ID" value="NZ_CALXOB010000029.1"/>
</dbReference>
<evidence type="ECO:0000256" key="8">
    <source>
        <dbReference type="ARBA" id="ARBA00023096"/>
    </source>
</evidence>
<keyword evidence="4 12" id="KW-0032">Aminotransferase</keyword>
<dbReference type="PROSITE" id="PS00595">
    <property type="entry name" value="AA_TRANSFER_CLASS_5"/>
    <property type="match status" value="1"/>
</dbReference>
<keyword evidence="6 12" id="KW-0808">Transferase</keyword>
<comment type="pathway">
    <text evidence="1 12">Cofactor biosynthesis; pyridoxine 5'-phosphate biosynthesis; pyridoxine 5'-phosphate from D-erythrose 4-phosphate: step 3/5.</text>
</comment>
<dbReference type="SUPFAM" id="SSF53383">
    <property type="entry name" value="PLP-dependent transferases"/>
    <property type="match status" value="1"/>
</dbReference>
<dbReference type="HAMAP" id="MF_00160">
    <property type="entry name" value="SerC_aminotrans_5"/>
    <property type="match status" value="1"/>
</dbReference>
<name>A0A844G5T5_9BACT</name>
<dbReference type="UniPathway" id="UPA00244">
    <property type="reaction ID" value="UER00311"/>
</dbReference>
<dbReference type="FunFam" id="3.90.1150.10:FF:000006">
    <property type="entry name" value="Phosphoserine aminotransferase"/>
    <property type="match status" value="1"/>
</dbReference>
<feature type="binding site" evidence="12">
    <location>
        <position position="100"/>
    </location>
    <ligand>
        <name>pyridoxal 5'-phosphate</name>
        <dbReference type="ChEBI" id="CHEBI:597326"/>
    </ligand>
</feature>
<organism evidence="15 16">
    <name type="scientific">Victivallis lenta</name>
    <dbReference type="NCBI Taxonomy" id="2606640"/>
    <lineage>
        <taxon>Bacteria</taxon>
        <taxon>Pseudomonadati</taxon>
        <taxon>Lentisphaerota</taxon>
        <taxon>Lentisphaeria</taxon>
        <taxon>Victivallales</taxon>
        <taxon>Victivallaceae</taxon>
        <taxon>Victivallis</taxon>
    </lineage>
</organism>
<dbReference type="GO" id="GO:0004648">
    <property type="term" value="F:O-phospho-L-serine:2-oxoglutarate aminotransferase activity"/>
    <property type="evidence" value="ECO:0007669"/>
    <property type="project" value="UniProtKB-UniRule"/>
</dbReference>
<gene>
    <name evidence="12 15" type="primary">serC</name>
    <name evidence="15" type="ORF">FYJ85_12920</name>
</gene>
<dbReference type="NCBIfam" id="TIGR01364">
    <property type="entry name" value="serC_1"/>
    <property type="match status" value="1"/>
</dbReference>
<accession>A0A844G5T5</accession>
<evidence type="ECO:0000256" key="12">
    <source>
        <dbReference type="HAMAP-Rule" id="MF_00160"/>
    </source>
</evidence>
<feature type="modified residue" description="N6-(pyridoxal phosphate)lysine" evidence="12">
    <location>
        <position position="195"/>
    </location>
</feature>
<evidence type="ECO:0000256" key="9">
    <source>
        <dbReference type="ARBA" id="ARBA00023299"/>
    </source>
</evidence>
<evidence type="ECO:0000313" key="15">
    <source>
        <dbReference type="EMBL" id="MST97941.1"/>
    </source>
</evidence>
<comment type="caution">
    <text evidence="15">The sequence shown here is derived from an EMBL/GenBank/DDBJ whole genome shotgun (WGS) entry which is preliminary data.</text>
</comment>
<dbReference type="GO" id="GO:0006564">
    <property type="term" value="P:L-serine biosynthetic process"/>
    <property type="evidence" value="ECO:0007669"/>
    <property type="project" value="UniProtKB-UniRule"/>
</dbReference>
<keyword evidence="9 12" id="KW-0718">Serine biosynthesis</keyword>
<dbReference type="Pfam" id="PF00266">
    <property type="entry name" value="Aminotran_5"/>
    <property type="match status" value="1"/>
</dbReference>
<keyword evidence="7 12" id="KW-0663">Pyridoxal phosphate</keyword>
<feature type="binding site" evidence="12">
    <location>
        <begin position="237"/>
        <end position="238"/>
    </location>
    <ligand>
        <name>pyridoxal 5'-phosphate</name>
        <dbReference type="ChEBI" id="CHEBI:597326"/>
    </ligand>
</feature>
<dbReference type="InterPro" id="IPR015421">
    <property type="entry name" value="PyrdxlP-dep_Trfase_major"/>
</dbReference>
<dbReference type="GO" id="GO:0005737">
    <property type="term" value="C:cytoplasm"/>
    <property type="evidence" value="ECO:0007669"/>
    <property type="project" value="UniProtKB-SubCell"/>
</dbReference>
<dbReference type="UniPathway" id="UPA00135">
    <property type="reaction ID" value="UER00197"/>
</dbReference>
<dbReference type="PANTHER" id="PTHR43247">
    <property type="entry name" value="PHOSPHOSERINE AMINOTRANSFERASE"/>
    <property type="match status" value="1"/>
</dbReference>
<evidence type="ECO:0000313" key="16">
    <source>
        <dbReference type="Proteomes" id="UP000435649"/>
    </source>
</evidence>
<feature type="binding site" evidence="12">
    <location>
        <position position="171"/>
    </location>
    <ligand>
        <name>pyridoxal 5'-phosphate</name>
        <dbReference type="ChEBI" id="CHEBI:597326"/>
    </ligand>
</feature>
<evidence type="ECO:0000256" key="11">
    <source>
        <dbReference type="ARBA" id="ARBA00049007"/>
    </source>
</evidence>
<dbReference type="InterPro" id="IPR015424">
    <property type="entry name" value="PyrdxlP-dep_Trfase"/>
</dbReference>
<dbReference type="Gene3D" id="3.90.1150.10">
    <property type="entry name" value="Aspartate Aminotransferase, domain 1"/>
    <property type="match status" value="1"/>
</dbReference>
<dbReference type="NCBIfam" id="NF003764">
    <property type="entry name" value="PRK05355.1"/>
    <property type="match status" value="1"/>
</dbReference>
<dbReference type="InterPro" id="IPR015422">
    <property type="entry name" value="PyrdxlP-dep_Trfase_small"/>
</dbReference>
<dbReference type="PIRSF" id="PIRSF000525">
    <property type="entry name" value="SerC"/>
    <property type="match status" value="1"/>
</dbReference>
<evidence type="ECO:0000256" key="1">
    <source>
        <dbReference type="ARBA" id="ARBA00004915"/>
    </source>
</evidence>
<evidence type="ECO:0000256" key="3">
    <source>
        <dbReference type="ARBA" id="ARBA00006904"/>
    </source>
</evidence>
<evidence type="ECO:0000259" key="14">
    <source>
        <dbReference type="Pfam" id="PF00266"/>
    </source>
</evidence>
<dbReference type="EMBL" id="VUNS01000014">
    <property type="protein sequence ID" value="MST97941.1"/>
    <property type="molecule type" value="Genomic_DNA"/>
</dbReference>
<feature type="binding site" evidence="12">
    <location>
        <position position="41"/>
    </location>
    <ligand>
        <name>L-glutamate</name>
        <dbReference type="ChEBI" id="CHEBI:29985"/>
    </ligand>
</feature>
<dbReference type="EC" id="2.6.1.52" evidence="12"/>
<comment type="catalytic activity">
    <reaction evidence="10 12">
        <text>4-(phosphooxy)-L-threonine + 2-oxoglutarate = (R)-3-hydroxy-2-oxo-4-phosphooxybutanoate + L-glutamate</text>
        <dbReference type="Rhea" id="RHEA:16573"/>
        <dbReference type="ChEBI" id="CHEBI:16810"/>
        <dbReference type="ChEBI" id="CHEBI:29985"/>
        <dbReference type="ChEBI" id="CHEBI:58452"/>
        <dbReference type="ChEBI" id="CHEBI:58538"/>
        <dbReference type="EC" id="2.6.1.52"/>
    </reaction>
</comment>
<feature type="binding site" evidence="12">
    <location>
        <position position="150"/>
    </location>
    <ligand>
        <name>pyridoxal 5'-phosphate</name>
        <dbReference type="ChEBI" id="CHEBI:597326"/>
    </ligand>
</feature>
<protein>
    <recommendedName>
        <fullName evidence="12">Phosphoserine aminotransferase</fullName>
        <ecNumber evidence="12">2.6.1.52</ecNumber>
    </recommendedName>
    <alternativeName>
        <fullName evidence="12">Phosphohydroxythreonine aminotransferase</fullName>
        <shortName evidence="12">PSAT</shortName>
    </alternativeName>
</protein>
<feature type="binding site" evidence="12">
    <location>
        <position position="194"/>
    </location>
    <ligand>
        <name>pyridoxal 5'-phosphate</name>
        <dbReference type="ChEBI" id="CHEBI:597326"/>
    </ligand>
</feature>
<evidence type="ECO:0000256" key="6">
    <source>
        <dbReference type="ARBA" id="ARBA00022679"/>
    </source>
</evidence>
<evidence type="ECO:0000256" key="13">
    <source>
        <dbReference type="RuleBase" id="RU004505"/>
    </source>
</evidence>
<keyword evidence="12" id="KW-0963">Cytoplasm</keyword>
<comment type="catalytic activity">
    <reaction evidence="11 12 13">
        <text>O-phospho-L-serine + 2-oxoglutarate = 3-phosphooxypyruvate + L-glutamate</text>
        <dbReference type="Rhea" id="RHEA:14329"/>
        <dbReference type="ChEBI" id="CHEBI:16810"/>
        <dbReference type="ChEBI" id="CHEBI:18110"/>
        <dbReference type="ChEBI" id="CHEBI:29985"/>
        <dbReference type="ChEBI" id="CHEBI:57524"/>
        <dbReference type="EC" id="2.6.1.52"/>
    </reaction>
</comment>
<comment type="subcellular location">
    <subcellularLocation>
        <location evidence="12">Cytoplasm</location>
    </subcellularLocation>
</comment>
<comment type="caution">
    <text evidence="12">Lacks conserved residue(s) required for the propagation of feature annotation.</text>
</comment>
<comment type="subunit">
    <text evidence="12">Homodimer.</text>
</comment>
<dbReference type="InterPro" id="IPR020578">
    <property type="entry name" value="Aminotrans_V_PyrdxlP_BS"/>
</dbReference>
<evidence type="ECO:0000256" key="2">
    <source>
        <dbReference type="ARBA" id="ARBA00005099"/>
    </source>
</evidence>
<proteinExistence type="inferred from homology"/>
<dbReference type="AlphaFoldDB" id="A0A844G5T5"/>
<evidence type="ECO:0000256" key="5">
    <source>
        <dbReference type="ARBA" id="ARBA00022605"/>
    </source>
</evidence>